<dbReference type="SUPFAM" id="SSF53383">
    <property type="entry name" value="PLP-dependent transferases"/>
    <property type="match status" value="1"/>
</dbReference>
<evidence type="ECO:0000256" key="5">
    <source>
        <dbReference type="ARBA" id="ARBA00022605"/>
    </source>
</evidence>
<dbReference type="NCBIfam" id="NF003764">
    <property type="entry name" value="PRK05355.1"/>
    <property type="match status" value="1"/>
</dbReference>
<evidence type="ECO:0000313" key="15">
    <source>
        <dbReference type="Proteomes" id="UP001642540"/>
    </source>
</evidence>
<evidence type="ECO:0000256" key="4">
    <source>
        <dbReference type="ARBA" id="ARBA00022576"/>
    </source>
</evidence>
<proteinExistence type="inferred from homology"/>
<reference evidence="14 15" key="1">
    <citation type="submission" date="2024-08" db="EMBL/GenBank/DDBJ databases">
        <authorList>
            <person name="Cucini C."/>
            <person name="Frati F."/>
        </authorList>
    </citation>
    <scope>NUCLEOTIDE SEQUENCE [LARGE SCALE GENOMIC DNA]</scope>
</reference>
<keyword evidence="7" id="KW-0663">Pyridoxal phosphate</keyword>
<evidence type="ECO:0000256" key="12">
    <source>
        <dbReference type="SAM" id="MobiDB-lite"/>
    </source>
</evidence>
<dbReference type="InterPro" id="IPR020578">
    <property type="entry name" value="Aminotrans_V_PyrdxlP_BS"/>
</dbReference>
<protein>
    <recommendedName>
        <fullName evidence="11">Phosphoserine aminotransferase</fullName>
        <ecNumber evidence="11">2.6.1.52</ecNumber>
    </recommendedName>
</protein>
<evidence type="ECO:0000313" key="14">
    <source>
        <dbReference type="EMBL" id="CAL8103948.1"/>
    </source>
</evidence>
<name>A0ABP1QM55_9HEXA</name>
<keyword evidence="8 11" id="KW-0718">Serine biosynthesis</keyword>
<keyword evidence="5 11" id="KW-0028">Amino-acid biosynthesis</keyword>
<evidence type="ECO:0000256" key="3">
    <source>
        <dbReference type="ARBA" id="ARBA00006904"/>
    </source>
</evidence>
<dbReference type="PROSITE" id="PS00595">
    <property type="entry name" value="AA_TRANSFER_CLASS_5"/>
    <property type="match status" value="1"/>
</dbReference>
<keyword evidence="6 11" id="KW-0808">Transferase</keyword>
<evidence type="ECO:0000256" key="7">
    <source>
        <dbReference type="ARBA" id="ARBA00022898"/>
    </source>
</evidence>
<dbReference type="InterPro" id="IPR015424">
    <property type="entry name" value="PyrdxlP-dep_Trfase"/>
</dbReference>
<comment type="similarity">
    <text evidence="3">Belongs to the class-V pyridoxal-phosphate-dependent aminotransferase family. SerC subfamily.</text>
</comment>
<dbReference type="CDD" id="cd00611">
    <property type="entry name" value="PSAT_like"/>
    <property type="match status" value="1"/>
</dbReference>
<dbReference type="EMBL" id="CAXLJM020000035">
    <property type="protein sequence ID" value="CAL8103948.1"/>
    <property type="molecule type" value="Genomic_DNA"/>
</dbReference>
<feature type="compositionally biased region" description="Low complexity" evidence="12">
    <location>
        <begin position="41"/>
        <end position="57"/>
    </location>
</feature>
<comment type="cofactor">
    <cofactor evidence="1 10">
        <name>pyridoxal 5'-phosphate</name>
        <dbReference type="ChEBI" id="CHEBI:597326"/>
    </cofactor>
</comment>
<feature type="domain" description="Aminotransferase class V" evidence="13">
    <location>
        <begin position="114"/>
        <end position="454"/>
    </location>
</feature>
<keyword evidence="15" id="KW-1185">Reference proteome</keyword>
<dbReference type="InterPro" id="IPR015422">
    <property type="entry name" value="PyrdxlP-dep_Trfase_small"/>
</dbReference>
<dbReference type="EC" id="2.6.1.52" evidence="11"/>
<organism evidence="14 15">
    <name type="scientific">Orchesella dallaii</name>
    <dbReference type="NCBI Taxonomy" id="48710"/>
    <lineage>
        <taxon>Eukaryota</taxon>
        <taxon>Metazoa</taxon>
        <taxon>Ecdysozoa</taxon>
        <taxon>Arthropoda</taxon>
        <taxon>Hexapoda</taxon>
        <taxon>Collembola</taxon>
        <taxon>Entomobryomorpha</taxon>
        <taxon>Entomobryoidea</taxon>
        <taxon>Orchesellidae</taxon>
        <taxon>Orchesellinae</taxon>
        <taxon>Orchesella</taxon>
    </lineage>
</organism>
<dbReference type="HAMAP" id="MF_00160">
    <property type="entry name" value="SerC_aminotrans_5"/>
    <property type="match status" value="1"/>
</dbReference>
<evidence type="ECO:0000256" key="9">
    <source>
        <dbReference type="ARBA" id="ARBA00049007"/>
    </source>
</evidence>
<comment type="catalytic activity">
    <reaction evidence="9 11">
        <text>O-phospho-L-serine + 2-oxoglutarate = 3-phosphooxypyruvate + L-glutamate</text>
        <dbReference type="Rhea" id="RHEA:14329"/>
        <dbReference type="ChEBI" id="CHEBI:16810"/>
        <dbReference type="ChEBI" id="CHEBI:18110"/>
        <dbReference type="ChEBI" id="CHEBI:29985"/>
        <dbReference type="ChEBI" id="CHEBI:57524"/>
        <dbReference type="EC" id="2.6.1.52"/>
    </reaction>
</comment>
<dbReference type="Gene3D" id="3.40.640.10">
    <property type="entry name" value="Type I PLP-dependent aspartate aminotransferase-like (Major domain)"/>
    <property type="match status" value="1"/>
</dbReference>
<dbReference type="InterPro" id="IPR000192">
    <property type="entry name" value="Aminotrans_V_dom"/>
</dbReference>
<dbReference type="InterPro" id="IPR022278">
    <property type="entry name" value="Pser_aminoTfrase"/>
</dbReference>
<dbReference type="PANTHER" id="PTHR43247">
    <property type="entry name" value="PHOSPHOSERINE AMINOTRANSFERASE"/>
    <property type="match status" value="1"/>
</dbReference>
<dbReference type="InterPro" id="IPR015421">
    <property type="entry name" value="PyrdxlP-dep_Trfase_major"/>
</dbReference>
<accession>A0ABP1QM55</accession>
<evidence type="ECO:0000259" key="13">
    <source>
        <dbReference type="Pfam" id="PF00266"/>
    </source>
</evidence>
<dbReference type="NCBIfam" id="TIGR01364">
    <property type="entry name" value="serC_1"/>
    <property type="match status" value="1"/>
</dbReference>
<dbReference type="Gene3D" id="3.90.1150.10">
    <property type="entry name" value="Aspartate Aminotransferase, domain 1"/>
    <property type="match status" value="1"/>
</dbReference>
<evidence type="ECO:0000256" key="11">
    <source>
        <dbReference type="RuleBase" id="RU004505"/>
    </source>
</evidence>
<sequence>MDMNVNTTSLPLFAENLVDKVLESVLCTSSRATPPCPATQSFSSSSSSLRSHASTRSFPTAVAATRSGTAREGTGSAVGEQQQQNNSTAKEYFLFPTAKFLGNLPDIMTEFIYFGPGPAKLPTEVLETMQKELLDLNGSHVSIMEMSHRSPEFNTVINSTIDKARKLLNIPENYKVLFLQGGGTGQFAAVPMNLIGRTGKADYICTGSWSSKALKEAQKYGEANMVHKKLEKYGSIPDPSSWCLNPEASYVYYCDNETVEGVEFQFVPETNGVPLVCDMSSNIFSRPVDISKFGLIYAGAQKNIGPAGVTLVIVREDLIGKALPITPTVLDYAVMAKENSLHNTPPCFAIYAVGLVFDWILQNGGVQEMERRAKQKAATIYNLIDGDYYTSAVDPNCQSHMNVPFRVKKDEGLEEKFLKEAKALGLLGLKGHRSVGGIRASIYNAITPEHVEKLGDFMKSFKENNP</sequence>
<dbReference type="PANTHER" id="PTHR43247:SF1">
    <property type="entry name" value="PHOSPHOSERINE AMINOTRANSFERASE"/>
    <property type="match status" value="1"/>
</dbReference>
<evidence type="ECO:0000256" key="1">
    <source>
        <dbReference type="ARBA" id="ARBA00001933"/>
    </source>
</evidence>
<evidence type="ECO:0000256" key="10">
    <source>
        <dbReference type="RuleBase" id="RU004504"/>
    </source>
</evidence>
<dbReference type="Pfam" id="PF00266">
    <property type="entry name" value="Aminotran_5"/>
    <property type="match status" value="1"/>
</dbReference>
<gene>
    <name evidence="14" type="ORF">ODALV1_LOCUS11605</name>
</gene>
<evidence type="ECO:0000256" key="6">
    <source>
        <dbReference type="ARBA" id="ARBA00022679"/>
    </source>
</evidence>
<comment type="caution">
    <text evidence="14">The sequence shown here is derived from an EMBL/GenBank/DDBJ whole genome shotgun (WGS) entry which is preliminary data.</text>
</comment>
<evidence type="ECO:0000256" key="8">
    <source>
        <dbReference type="ARBA" id="ARBA00023299"/>
    </source>
</evidence>
<keyword evidence="4 11" id="KW-0032">Aminotransferase</keyword>
<feature type="region of interest" description="Disordered" evidence="12">
    <location>
        <begin position="33"/>
        <end position="84"/>
    </location>
</feature>
<evidence type="ECO:0000256" key="2">
    <source>
        <dbReference type="ARBA" id="ARBA00005099"/>
    </source>
</evidence>
<comment type="pathway">
    <text evidence="2 11">Amino-acid biosynthesis; L-serine biosynthesis; L-serine from 3-phospho-D-glycerate: step 2/3.</text>
</comment>
<dbReference type="Proteomes" id="UP001642540">
    <property type="component" value="Unassembled WGS sequence"/>
</dbReference>